<dbReference type="PANTHER" id="PTHR10972:SF141">
    <property type="entry name" value="OXYSTEROL-BINDING PROTEIN"/>
    <property type="match status" value="1"/>
</dbReference>
<dbReference type="GO" id="GO:0016020">
    <property type="term" value="C:membrane"/>
    <property type="evidence" value="ECO:0007669"/>
    <property type="project" value="TreeGrafter"/>
</dbReference>
<comment type="caution">
    <text evidence="6">The sequence shown here is derived from an EMBL/GenBank/DDBJ whole genome shotgun (WGS) entry which is preliminary data.</text>
</comment>
<dbReference type="Gene3D" id="2.40.160.120">
    <property type="match status" value="1"/>
</dbReference>
<evidence type="ECO:0000313" key="7">
    <source>
        <dbReference type="Proteomes" id="UP000789390"/>
    </source>
</evidence>
<dbReference type="Proteomes" id="UP000789390">
    <property type="component" value="Unassembled WGS sequence"/>
</dbReference>
<dbReference type="SUPFAM" id="SSF50729">
    <property type="entry name" value="PH domain-like"/>
    <property type="match status" value="1"/>
</dbReference>
<evidence type="ECO:0000313" key="6">
    <source>
        <dbReference type="EMBL" id="CAH0102137.1"/>
    </source>
</evidence>
<dbReference type="SMART" id="SM00233">
    <property type="entry name" value="PH"/>
    <property type="match status" value="1"/>
</dbReference>
<evidence type="ECO:0000256" key="4">
    <source>
        <dbReference type="SAM" id="MobiDB-lite"/>
    </source>
</evidence>
<dbReference type="EMBL" id="CAKKLH010000074">
    <property type="protein sequence ID" value="CAH0102137.1"/>
    <property type="molecule type" value="Genomic_DNA"/>
</dbReference>
<evidence type="ECO:0000256" key="2">
    <source>
        <dbReference type="ARBA" id="ARBA00023055"/>
    </source>
</evidence>
<keyword evidence="2" id="KW-0445">Lipid transport</keyword>
<dbReference type="OrthoDB" id="48057at2759"/>
<dbReference type="SUPFAM" id="SSF144000">
    <property type="entry name" value="Oxysterol-binding protein-like"/>
    <property type="match status" value="1"/>
</dbReference>
<feature type="domain" description="PH" evidence="5">
    <location>
        <begin position="14"/>
        <end position="111"/>
    </location>
</feature>
<keyword evidence="1" id="KW-0813">Transport</keyword>
<dbReference type="FunFam" id="2.30.29.30:FF:000154">
    <property type="entry name" value="Oxysterol-binding protein"/>
    <property type="match status" value="1"/>
</dbReference>
<accession>A0A8J2WCX2</accession>
<name>A0A8J2WCX2_9CRUS</name>
<dbReference type="GO" id="GO:0005829">
    <property type="term" value="C:cytosol"/>
    <property type="evidence" value="ECO:0007669"/>
    <property type="project" value="TreeGrafter"/>
</dbReference>
<dbReference type="GO" id="GO:0006869">
    <property type="term" value="P:lipid transport"/>
    <property type="evidence" value="ECO:0007669"/>
    <property type="project" value="UniProtKB-KW"/>
</dbReference>
<dbReference type="PROSITE" id="PS50003">
    <property type="entry name" value="PH_DOMAIN"/>
    <property type="match status" value="1"/>
</dbReference>
<keyword evidence="3" id="KW-0446">Lipid-binding</keyword>
<dbReference type="Pfam" id="PF01237">
    <property type="entry name" value="Oxysterol_BP"/>
    <property type="match status" value="1"/>
</dbReference>
<feature type="region of interest" description="Disordered" evidence="4">
    <location>
        <begin position="121"/>
        <end position="153"/>
    </location>
</feature>
<proteinExistence type="predicted"/>
<dbReference type="InterPro" id="IPR000648">
    <property type="entry name" value="Oxysterol-bd"/>
</dbReference>
<keyword evidence="7" id="KW-1185">Reference proteome</keyword>
<dbReference type="Gene3D" id="6.10.140.1150">
    <property type="match status" value="1"/>
</dbReference>
<evidence type="ECO:0000256" key="1">
    <source>
        <dbReference type="ARBA" id="ARBA00022448"/>
    </source>
</evidence>
<dbReference type="GO" id="GO:0032934">
    <property type="term" value="F:sterol binding"/>
    <property type="evidence" value="ECO:0007669"/>
    <property type="project" value="TreeGrafter"/>
</dbReference>
<protein>
    <recommendedName>
        <fullName evidence="5">PH domain-containing protein</fullName>
    </recommendedName>
</protein>
<reference evidence="6" key="1">
    <citation type="submission" date="2021-11" db="EMBL/GenBank/DDBJ databases">
        <authorList>
            <person name="Schell T."/>
        </authorList>
    </citation>
    <scope>NUCLEOTIDE SEQUENCE</scope>
    <source>
        <strain evidence="6">M5</strain>
    </source>
</reference>
<dbReference type="AlphaFoldDB" id="A0A8J2WCX2"/>
<sequence length="680" mass="77300">MSKSQENNVGISLRQISEGQLLKYTNMMKGWQNRWFVLDPHTGMLEYFMSESERRQRPRASLHLAGAIVVPSEEDSYTFSVNAANENSFKLRATDAKERQYWINRLRVVAQAHTQVLAESNPPLFRDNSQLSSSNLSTTSVISASPHNPAPGPSQKMLSCNLTVLDAFSGVRDYLRRVECEHQRLVHDIESLPTSGPTTTCTDTEILILKATSQATLLCLEQCLAILHYQQQQPIKPNKANSAGSSPLLGYASSKKSSEFKRISDFPRMRSESAVSVLSDKTLSEIGAHNWSDTNEQTSSIPSLDDESEYVPFVEECLSANAQEMGNEEYKGRTLKLLSQLKLGTELTKVNLPVFCCEPRSLLQVIADAFRQPHLLLKMTRESDVEHRMALAVQWYLGCIRACNLEMMAARKPFNPVHGEIFKCIWNMKDEATGEILLFRFVTEQVSHNPPVSAFRFECPQQNFSVNGNLSIKAKFMGMYVGVTLGGDMALELPNHNQSQDRETEKYEMTFPMLYLRSFLSEPWLEFGGKININCPESKLSAGIVFQTKPFYGGKPHQITAEIKGQTGNTTARISGDWMSGVMELCWMNGQSESIDLQIKGDLLEKKIRRISDQSDEESYKLWYPVRRNLISGDFQSAAEHKKMIEERYREKERKRHNHQGMLYCATYFELNNDLWIRKK</sequence>
<evidence type="ECO:0000259" key="5">
    <source>
        <dbReference type="PROSITE" id="PS50003"/>
    </source>
</evidence>
<evidence type="ECO:0000256" key="3">
    <source>
        <dbReference type="ARBA" id="ARBA00023121"/>
    </source>
</evidence>
<dbReference type="InterPro" id="IPR001849">
    <property type="entry name" value="PH_domain"/>
</dbReference>
<dbReference type="CDD" id="cd13291">
    <property type="entry name" value="PH_ORP10_ORP11"/>
    <property type="match status" value="1"/>
</dbReference>
<dbReference type="InterPro" id="IPR011993">
    <property type="entry name" value="PH-like_dom_sf"/>
</dbReference>
<dbReference type="Gene3D" id="2.30.29.30">
    <property type="entry name" value="Pleckstrin-homology domain (PH domain)/Phosphotyrosine-binding domain (PTB)"/>
    <property type="match status" value="1"/>
</dbReference>
<dbReference type="Pfam" id="PF00169">
    <property type="entry name" value="PH"/>
    <property type="match status" value="1"/>
</dbReference>
<feature type="compositionally biased region" description="Low complexity" evidence="4">
    <location>
        <begin position="128"/>
        <end position="145"/>
    </location>
</feature>
<dbReference type="Gene3D" id="1.10.287.2720">
    <property type="match status" value="1"/>
</dbReference>
<dbReference type="InterPro" id="IPR037239">
    <property type="entry name" value="OSBP_sf"/>
</dbReference>
<dbReference type="PANTHER" id="PTHR10972">
    <property type="entry name" value="OXYSTEROL-BINDING PROTEIN-RELATED"/>
    <property type="match status" value="1"/>
</dbReference>
<gene>
    <name evidence="6" type="ORF">DGAL_LOCUS4526</name>
</gene>
<organism evidence="6 7">
    <name type="scientific">Daphnia galeata</name>
    <dbReference type="NCBI Taxonomy" id="27404"/>
    <lineage>
        <taxon>Eukaryota</taxon>
        <taxon>Metazoa</taxon>
        <taxon>Ecdysozoa</taxon>
        <taxon>Arthropoda</taxon>
        <taxon>Crustacea</taxon>
        <taxon>Branchiopoda</taxon>
        <taxon>Diplostraca</taxon>
        <taxon>Cladocera</taxon>
        <taxon>Anomopoda</taxon>
        <taxon>Daphniidae</taxon>
        <taxon>Daphnia</taxon>
    </lineage>
</organism>